<dbReference type="InParanoid" id="G7DVT1"/>
<keyword evidence="4" id="KW-0547">Nucleotide-binding</keyword>
<dbReference type="InterPro" id="IPR001789">
    <property type="entry name" value="Sig_transdc_resp-reg_receiver"/>
</dbReference>
<accession>G7DVT1</accession>
<feature type="region of interest" description="Disordered" evidence="10">
    <location>
        <begin position="392"/>
        <end position="422"/>
    </location>
</feature>
<keyword evidence="14" id="KW-1185">Reference proteome</keyword>
<name>G7DVT1_MIXOS</name>
<feature type="compositionally biased region" description="Polar residues" evidence="10">
    <location>
        <begin position="267"/>
        <end position="286"/>
    </location>
</feature>
<dbReference type="eggNOG" id="KOG0605">
    <property type="taxonomic scope" value="Eukaryota"/>
</dbReference>
<evidence type="ECO:0000259" key="11">
    <source>
        <dbReference type="PROSITE" id="PS50011"/>
    </source>
</evidence>
<evidence type="ECO:0000256" key="7">
    <source>
        <dbReference type="ARBA" id="ARBA00047899"/>
    </source>
</evidence>
<gene>
    <name evidence="13" type="primary">Mo01344</name>
    <name evidence="13" type="ORF">E5Q_01344</name>
</gene>
<dbReference type="SUPFAM" id="SSF56112">
    <property type="entry name" value="Protein kinase-like (PK-like)"/>
    <property type="match status" value="1"/>
</dbReference>
<dbReference type="SMART" id="SM00220">
    <property type="entry name" value="S_TKc"/>
    <property type="match status" value="1"/>
</dbReference>
<dbReference type="SMART" id="SM00448">
    <property type="entry name" value="REC"/>
    <property type="match status" value="1"/>
</dbReference>
<evidence type="ECO:0000256" key="5">
    <source>
        <dbReference type="ARBA" id="ARBA00022777"/>
    </source>
</evidence>
<feature type="domain" description="Protein kinase" evidence="11">
    <location>
        <begin position="1"/>
        <end position="117"/>
    </location>
</feature>
<dbReference type="Pfam" id="PF00072">
    <property type="entry name" value="Response_reg"/>
    <property type="match status" value="1"/>
</dbReference>
<feature type="compositionally biased region" description="Basic and acidic residues" evidence="10">
    <location>
        <begin position="347"/>
        <end position="364"/>
    </location>
</feature>
<dbReference type="Proteomes" id="UP000009131">
    <property type="component" value="Unassembled WGS sequence"/>
</dbReference>
<dbReference type="PANTHER" id="PTHR24356:SF1">
    <property type="entry name" value="SERINE_THREONINE-PROTEIN KINASE GREATWALL"/>
    <property type="match status" value="1"/>
</dbReference>
<keyword evidence="5" id="KW-0418">Kinase</keyword>
<feature type="region of interest" description="Disordered" evidence="10">
    <location>
        <begin position="207"/>
        <end position="237"/>
    </location>
</feature>
<feature type="modified residue" description="4-aspartylphosphate" evidence="9">
    <location>
        <position position="479"/>
    </location>
</feature>
<dbReference type="EC" id="2.7.11.1" evidence="1"/>
<evidence type="ECO:0000256" key="6">
    <source>
        <dbReference type="ARBA" id="ARBA00022840"/>
    </source>
</evidence>
<sequence length="587" mass="63797">MAASQISQQLSSTSKRFAGTPDYLAPEVVLGLRMDEMADWWALGVVTYEFLYGVPPFHDSTAEKVFDNILSRRIDWHENEVEISAEARDFINRLLCTDPERRLGAKGAQEVKDHPFMQAIDFENLMNSDAFFVPTSEDPENTDYFDARGATQEIFSDEDPDQTAIPPLLEEIPAPRYPQLLSSITTTNLAAVVTSAPALPTATASAIEPTAPQAPSSAEASARSSPRRERSETVPLPVQDEFGAFNFKNLDVLKQKNDDVIKRMRSDQFSTGPNTGLSDSLGSQRHASGGSHGNKSRSGSGSGKLPSPSASTSSPMSTPSRGVLPLPSSPYRASHTRRPSELPSAADRFKDRFTQDHEHNEHSRRSSMPTRLRANSISEGERRVASLGEWSMPRTFSGQGQQADMLVAPPDGSDRDGSPVDPKAERTVDCLIAEDNPISSKILETLLTRLGCRCVVVHNGEEAIRCSMGEVTFDIIFLDMMMPILDGEAAAKMIKSTRNPNQDTPIVAVTSYSDMPEGDPLSEEGTIFSAVVAKPVNKTNVLSVFRKLGFEVASSVGPLTSALEHVSLRSASLVTTSPRRAAITGDI</sequence>
<reference evidence="13 14" key="2">
    <citation type="journal article" date="2012" name="Open Biol.">
        <title>Characteristics of nucleosomes and linker DNA regions on the genome of the basidiomycete Mixia osmundae revealed by mono- and dinucleosome mapping.</title>
        <authorList>
            <person name="Nishida H."/>
            <person name="Kondo S."/>
            <person name="Matsumoto T."/>
            <person name="Suzuki Y."/>
            <person name="Yoshikawa H."/>
            <person name="Taylor T.D."/>
            <person name="Sugiyama J."/>
        </authorList>
    </citation>
    <scope>NUCLEOTIDE SEQUENCE [LARGE SCALE GENOMIC DNA]</scope>
    <source>
        <strain evidence="14">CBS 9802 / IAM 14324 / JCM 22182 / KY 12970</strain>
    </source>
</reference>
<dbReference type="GO" id="GO:0004674">
    <property type="term" value="F:protein serine/threonine kinase activity"/>
    <property type="evidence" value="ECO:0007669"/>
    <property type="project" value="UniProtKB-KW"/>
</dbReference>
<dbReference type="HOGENOM" id="CLU_464667_0_0_1"/>
<dbReference type="GO" id="GO:0000160">
    <property type="term" value="P:phosphorelay signal transduction system"/>
    <property type="evidence" value="ECO:0007669"/>
    <property type="project" value="InterPro"/>
</dbReference>
<comment type="caution">
    <text evidence="13">The sequence shown here is derived from an EMBL/GenBank/DDBJ whole genome shotgun (WGS) entry which is preliminary data.</text>
</comment>
<keyword evidence="3" id="KW-0808">Transferase</keyword>
<dbReference type="OrthoDB" id="162894at2759"/>
<dbReference type="PANTHER" id="PTHR24356">
    <property type="entry name" value="SERINE/THREONINE-PROTEIN KINASE"/>
    <property type="match status" value="1"/>
</dbReference>
<dbReference type="Gene3D" id="3.30.200.20">
    <property type="entry name" value="Phosphorylase Kinase, domain 1"/>
    <property type="match status" value="1"/>
</dbReference>
<dbReference type="STRING" id="764103.G7DVT1"/>
<feature type="region of interest" description="Disordered" evidence="10">
    <location>
        <begin position="265"/>
        <end position="380"/>
    </location>
</feature>
<feature type="domain" description="Response regulatory" evidence="12">
    <location>
        <begin position="429"/>
        <end position="549"/>
    </location>
</feature>
<dbReference type="SUPFAM" id="SSF52172">
    <property type="entry name" value="CheY-like"/>
    <property type="match status" value="1"/>
</dbReference>
<comment type="catalytic activity">
    <reaction evidence="7">
        <text>L-threonyl-[protein] + ATP = O-phospho-L-threonyl-[protein] + ADP + H(+)</text>
        <dbReference type="Rhea" id="RHEA:46608"/>
        <dbReference type="Rhea" id="RHEA-COMP:11060"/>
        <dbReference type="Rhea" id="RHEA-COMP:11605"/>
        <dbReference type="ChEBI" id="CHEBI:15378"/>
        <dbReference type="ChEBI" id="CHEBI:30013"/>
        <dbReference type="ChEBI" id="CHEBI:30616"/>
        <dbReference type="ChEBI" id="CHEBI:61977"/>
        <dbReference type="ChEBI" id="CHEBI:456216"/>
        <dbReference type="EC" id="2.7.11.1"/>
    </reaction>
</comment>
<evidence type="ECO:0000256" key="4">
    <source>
        <dbReference type="ARBA" id="ARBA00022741"/>
    </source>
</evidence>
<comment type="catalytic activity">
    <reaction evidence="8">
        <text>L-seryl-[protein] + ATP = O-phospho-L-seryl-[protein] + ADP + H(+)</text>
        <dbReference type="Rhea" id="RHEA:17989"/>
        <dbReference type="Rhea" id="RHEA-COMP:9863"/>
        <dbReference type="Rhea" id="RHEA-COMP:11604"/>
        <dbReference type="ChEBI" id="CHEBI:15378"/>
        <dbReference type="ChEBI" id="CHEBI:29999"/>
        <dbReference type="ChEBI" id="CHEBI:30616"/>
        <dbReference type="ChEBI" id="CHEBI:83421"/>
        <dbReference type="ChEBI" id="CHEBI:456216"/>
        <dbReference type="EC" id="2.7.11.1"/>
    </reaction>
</comment>
<dbReference type="GO" id="GO:0005524">
    <property type="term" value="F:ATP binding"/>
    <property type="evidence" value="ECO:0007669"/>
    <property type="project" value="UniProtKB-KW"/>
</dbReference>
<evidence type="ECO:0000256" key="9">
    <source>
        <dbReference type="PROSITE-ProRule" id="PRU00169"/>
    </source>
</evidence>
<dbReference type="GO" id="GO:0005634">
    <property type="term" value="C:nucleus"/>
    <property type="evidence" value="ECO:0007669"/>
    <property type="project" value="TreeGrafter"/>
</dbReference>
<dbReference type="EMBL" id="BABT02000046">
    <property type="protein sequence ID" value="GAA94691.1"/>
    <property type="molecule type" value="Genomic_DNA"/>
</dbReference>
<keyword evidence="6" id="KW-0067">ATP-binding</keyword>
<dbReference type="Gene3D" id="1.10.510.10">
    <property type="entry name" value="Transferase(Phosphotransferase) domain 1"/>
    <property type="match status" value="1"/>
</dbReference>
<evidence type="ECO:0000256" key="8">
    <source>
        <dbReference type="ARBA" id="ARBA00048679"/>
    </source>
</evidence>
<feature type="compositionally biased region" description="Polar residues" evidence="10">
    <location>
        <begin position="366"/>
        <end position="378"/>
    </location>
</feature>
<evidence type="ECO:0000259" key="12">
    <source>
        <dbReference type="PROSITE" id="PS50110"/>
    </source>
</evidence>
<reference evidence="13 14" key="1">
    <citation type="journal article" date="2011" name="J. Gen. Appl. Microbiol.">
        <title>Draft genome sequencing of the enigmatic basidiomycete Mixia osmundae.</title>
        <authorList>
            <person name="Nishida H."/>
            <person name="Nagatsuka Y."/>
            <person name="Sugiyama J."/>
        </authorList>
    </citation>
    <scope>NUCLEOTIDE SEQUENCE [LARGE SCALE GENOMIC DNA]</scope>
    <source>
        <strain evidence="14">CBS 9802 / IAM 14324 / JCM 22182 / KY 12970</strain>
    </source>
</reference>
<evidence type="ECO:0000256" key="1">
    <source>
        <dbReference type="ARBA" id="ARBA00012513"/>
    </source>
</evidence>
<evidence type="ECO:0000313" key="13">
    <source>
        <dbReference type="EMBL" id="GAA94691.1"/>
    </source>
</evidence>
<feature type="compositionally biased region" description="Low complexity" evidence="10">
    <location>
        <begin position="207"/>
        <end position="224"/>
    </location>
</feature>
<dbReference type="Pfam" id="PF00069">
    <property type="entry name" value="Pkinase"/>
    <property type="match status" value="1"/>
</dbReference>
<dbReference type="RefSeq" id="XP_014568194.1">
    <property type="nucleotide sequence ID" value="XM_014712708.1"/>
</dbReference>
<dbReference type="PROSITE" id="PS50110">
    <property type="entry name" value="RESPONSE_REGULATORY"/>
    <property type="match status" value="1"/>
</dbReference>
<evidence type="ECO:0000313" key="14">
    <source>
        <dbReference type="Proteomes" id="UP000009131"/>
    </source>
</evidence>
<feature type="compositionally biased region" description="Basic and acidic residues" evidence="10">
    <location>
        <begin position="412"/>
        <end position="422"/>
    </location>
</feature>
<evidence type="ECO:0000256" key="2">
    <source>
        <dbReference type="ARBA" id="ARBA00022527"/>
    </source>
</evidence>
<feature type="compositionally biased region" description="Low complexity" evidence="10">
    <location>
        <begin position="296"/>
        <end position="320"/>
    </location>
</feature>
<evidence type="ECO:0000256" key="3">
    <source>
        <dbReference type="ARBA" id="ARBA00022679"/>
    </source>
</evidence>
<dbReference type="GO" id="GO:0005737">
    <property type="term" value="C:cytoplasm"/>
    <property type="evidence" value="ECO:0007669"/>
    <property type="project" value="TreeGrafter"/>
</dbReference>
<evidence type="ECO:0000256" key="10">
    <source>
        <dbReference type="SAM" id="MobiDB-lite"/>
    </source>
</evidence>
<dbReference type="OMA" id="NIDWHED"/>
<dbReference type="InterPro" id="IPR011009">
    <property type="entry name" value="Kinase-like_dom_sf"/>
</dbReference>
<dbReference type="CDD" id="cd17546">
    <property type="entry name" value="REC_hyHK_CKI1_RcsC-like"/>
    <property type="match status" value="1"/>
</dbReference>
<proteinExistence type="predicted"/>
<protein>
    <recommendedName>
        <fullName evidence="1">non-specific serine/threonine protein kinase</fullName>
        <ecNumber evidence="1">2.7.11.1</ecNumber>
    </recommendedName>
</protein>
<organism evidence="13 14">
    <name type="scientific">Mixia osmundae (strain CBS 9802 / IAM 14324 / JCM 22182 / KY 12970)</name>
    <dbReference type="NCBI Taxonomy" id="764103"/>
    <lineage>
        <taxon>Eukaryota</taxon>
        <taxon>Fungi</taxon>
        <taxon>Dikarya</taxon>
        <taxon>Basidiomycota</taxon>
        <taxon>Pucciniomycotina</taxon>
        <taxon>Mixiomycetes</taxon>
        <taxon>Mixiales</taxon>
        <taxon>Mixiaceae</taxon>
        <taxon>Mixia</taxon>
    </lineage>
</organism>
<dbReference type="PROSITE" id="PS50011">
    <property type="entry name" value="PROTEIN_KINASE_DOM"/>
    <property type="match status" value="1"/>
</dbReference>
<keyword evidence="9" id="KW-0597">Phosphoprotein</keyword>
<dbReference type="AlphaFoldDB" id="G7DVT1"/>
<keyword evidence="2" id="KW-0723">Serine/threonine-protein kinase</keyword>
<dbReference type="InterPro" id="IPR050236">
    <property type="entry name" value="Ser_Thr_kinase_AGC"/>
</dbReference>
<dbReference type="FunFam" id="1.10.510.10:FF:000340">
    <property type="entry name" value="Serine threonine protein kinase"/>
    <property type="match status" value="1"/>
</dbReference>
<dbReference type="InterPro" id="IPR000719">
    <property type="entry name" value="Prot_kinase_dom"/>
</dbReference>
<dbReference type="InterPro" id="IPR011006">
    <property type="entry name" value="CheY-like_superfamily"/>
</dbReference>
<dbReference type="Gene3D" id="3.40.50.2300">
    <property type="match status" value="1"/>
</dbReference>